<name>A0ABT4QGL7_9BACL</name>
<feature type="compositionally biased region" description="Polar residues" evidence="1">
    <location>
        <begin position="434"/>
        <end position="445"/>
    </location>
</feature>
<accession>A0ABT4QGL7</accession>
<gene>
    <name evidence="2" type="ORF">O9H85_26845</name>
</gene>
<dbReference type="EMBL" id="JAQAGZ010000020">
    <property type="protein sequence ID" value="MCZ8515953.1"/>
    <property type="molecule type" value="Genomic_DNA"/>
</dbReference>
<keyword evidence="3" id="KW-1185">Reference proteome</keyword>
<evidence type="ECO:0000313" key="3">
    <source>
        <dbReference type="Proteomes" id="UP001527882"/>
    </source>
</evidence>
<protein>
    <submittedName>
        <fullName evidence="2">N-acyl-D-glucosamine 2-epimerase</fullName>
    </submittedName>
</protein>
<feature type="compositionally biased region" description="Basic and acidic residues" evidence="1">
    <location>
        <begin position="418"/>
        <end position="430"/>
    </location>
</feature>
<evidence type="ECO:0000256" key="1">
    <source>
        <dbReference type="SAM" id="MobiDB-lite"/>
    </source>
</evidence>
<dbReference type="Gene3D" id="3.20.20.80">
    <property type="entry name" value="Glycosidases"/>
    <property type="match status" value="1"/>
</dbReference>
<comment type="caution">
    <text evidence="2">The sequence shown here is derived from an EMBL/GenBank/DDBJ whole genome shotgun (WGS) entry which is preliminary data.</text>
</comment>
<organism evidence="2 3">
    <name type="scientific">Paenibacillus gyeongsangnamensis</name>
    <dbReference type="NCBI Taxonomy" id="3388067"/>
    <lineage>
        <taxon>Bacteria</taxon>
        <taxon>Bacillati</taxon>
        <taxon>Bacillota</taxon>
        <taxon>Bacilli</taxon>
        <taxon>Bacillales</taxon>
        <taxon>Paenibacillaceae</taxon>
        <taxon>Paenibacillus</taxon>
    </lineage>
</organism>
<dbReference type="Proteomes" id="UP001527882">
    <property type="component" value="Unassembled WGS sequence"/>
</dbReference>
<feature type="region of interest" description="Disordered" evidence="1">
    <location>
        <begin position="418"/>
        <end position="445"/>
    </location>
</feature>
<dbReference type="RefSeq" id="WP_269884483.1">
    <property type="nucleotide sequence ID" value="NZ_JAQAGZ010000020.1"/>
</dbReference>
<evidence type="ECO:0000313" key="2">
    <source>
        <dbReference type="EMBL" id="MCZ8515953.1"/>
    </source>
</evidence>
<reference evidence="2 3" key="1">
    <citation type="submission" date="2022-12" db="EMBL/GenBank/DDBJ databases">
        <title>Draft genome sequence of Paenibacillus sp. dW9.</title>
        <authorList>
            <person name="Choi E.-W."/>
            <person name="Kim D.-U."/>
        </authorList>
    </citation>
    <scope>NUCLEOTIDE SEQUENCE [LARGE SCALE GENOMIC DNA]</scope>
    <source>
        <strain evidence="3">dW9</strain>
    </source>
</reference>
<sequence length="445" mass="50480">MKAEPTIQFDPTFSYYLDRSPESVAAELELAGYRTVRYFVTDETRVNRRLVEAMKDRGLEVWGMVLGNGYYSTNHLPPDWPSWQMTLLKPVNDGFTRLSPFSSRYVAWKKAALAQIVRTVPFDGIEIAESYFPEWNGLSSGVYGDVGPLARAAFKKFSGGEMPEFKYRTSPYYYKKDIARYMLWVEFRVQTVNGFLHELLNGAGGAREANPRLRVATWSVAVDARNAVSRVREEQGFDAPEMIRRVRPDLHIIQTHWPDWMRGKLPADYAKAYASFVEQIRASHPSLPLGLQTDIGSLRNMRRSRGWLTEFAAEAGRLGYSMWTAYEYHIGLTMYTEPPVPLAACRIGSDRIRLDFSKRVDEATAAAAERYTCFARDERLALALTVEKIDGNQVTLRTDGKPGFPPESFHVQVHGIRDTPDRRLLPKEPYNESPPGSSVTVPAAL</sequence>
<proteinExistence type="predicted"/>